<dbReference type="Proteomes" id="UP001055439">
    <property type="component" value="Chromosome 8"/>
</dbReference>
<keyword evidence="3" id="KW-1185">Reference proteome</keyword>
<organism evidence="2 3">
    <name type="scientific">Musa troglodytarum</name>
    <name type="common">fe'i banana</name>
    <dbReference type="NCBI Taxonomy" id="320322"/>
    <lineage>
        <taxon>Eukaryota</taxon>
        <taxon>Viridiplantae</taxon>
        <taxon>Streptophyta</taxon>
        <taxon>Embryophyta</taxon>
        <taxon>Tracheophyta</taxon>
        <taxon>Spermatophyta</taxon>
        <taxon>Magnoliopsida</taxon>
        <taxon>Liliopsida</taxon>
        <taxon>Zingiberales</taxon>
        <taxon>Musaceae</taxon>
        <taxon>Musa</taxon>
    </lineage>
</organism>
<evidence type="ECO:0000256" key="1">
    <source>
        <dbReference type="SAM" id="MobiDB-lite"/>
    </source>
</evidence>
<evidence type="ECO:0000313" key="2">
    <source>
        <dbReference type="EMBL" id="URE26254.1"/>
    </source>
</evidence>
<reference evidence="2" key="1">
    <citation type="submission" date="2022-05" db="EMBL/GenBank/DDBJ databases">
        <title>The Musa troglodytarum L. genome provides insights into the mechanism of non-climacteric behaviour and enrichment of carotenoids.</title>
        <authorList>
            <person name="Wang J."/>
        </authorList>
    </citation>
    <scope>NUCLEOTIDE SEQUENCE</scope>
    <source>
        <tissue evidence="2">Leaf</tissue>
    </source>
</reference>
<feature type="compositionally biased region" description="Basic and acidic residues" evidence="1">
    <location>
        <begin position="54"/>
        <end position="69"/>
    </location>
</feature>
<feature type="region of interest" description="Disordered" evidence="1">
    <location>
        <begin position="25"/>
        <end position="69"/>
    </location>
</feature>
<protein>
    <submittedName>
        <fullName evidence="2">Uncharacterized protein</fullName>
    </submittedName>
</protein>
<evidence type="ECO:0000313" key="3">
    <source>
        <dbReference type="Proteomes" id="UP001055439"/>
    </source>
</evidence>
<dbReference type="AlphaFoldDB" id="A0A9E7KST5"/>
<gene>
    <name evidence="2" type="ORF">MUK42_11567</name>
</gene>
<proteinExistence type="predicted"/>
<dbReference type="EMBL" id="CP097510">
    <property type="protein sequence ID" value="URE26254.1"/>
    <property type="molecule type" value="Genomic_DNA"/>
</dbReference>
<accession>A0A9E7KST5</accession>
<name>A0A9E7KST5_9LILI</name>
<sequence>MLPPPRLRRRGLGVVGDFYSSVRGEASTTSPRLCGEKKSSRRNMATSRLHREKKPRDETRRFAKFELER</sequence>